<gene>
    <name evidence="1" type="primary">Vigan.06G270900</name>
    <name evidence="1" type="ORF">VIGAN_06270900</name>
</gene>
<reference evidence="1 2" key="1">
    <citation type="journal article" date="2015" name="Sci. Rep.">
        <title>The power of single molecule real-time sequencing technology in the de novo assembly of a eukaryotic genome.</title>
        <authorList>
            <person name="Sakai H."/>
            <person name="Naito K."/>
            <person name="Ogiso-Tanaka E."/>
            <person name="Takahashi Y."/>
            <person name="Iseki K."/>
            <person name="Muto C."/>
            <person name="Satou K."/>
            <person name="Teruya K."/>
            <person name="Shiroma A."/>
            <person name="Shimoji M."/>
            <person name="Hirano T."/>
            <person name="Itoh T."/>
            <person name="Kaga A."/>
            <person name="Tomooka N."/>
        </authorList>
    </citation>
    <scope>NUCLEOTIDE SEQUENCE [LARGE SCALE GENOMIC DNA]</scope>
    <source>
        <strain evidence="2">cv. Shumari</strain>
    </source>
</reference>
<name>A0A0S3SEX5_PHAAN</name>
<evidence type="ECO:0000313" key="2">
    <source>
        <dbReference type="Proteomes" id="UP000291084"/>
    </source>
</evidence>
<sequence length="74" mass="8452">LIWFIGKIKINLDCDGNNSLSPLQFFFNANARVAPLLRQPPTLATLILFVNTQPLNLKYIEELKTIGLLFCYIK</sequence>
<evidence type="ECO:0000313" key="1">
    <source>
        <dbReference type="EMBL" id="BAT91386.1"/>
    </source>
</evidence>
<accession>A0A0S3SEX5</accession>
<dbReference type="Proteomes" id="UP000291084">
    <property type="component" value="Chromosome 6"/>
</dbReference>
<feature type="non-terminal residue" evidence="1">
    <location>
        <position position="1"/>
    </location>
</feature>
<proteinExistence type="predicted"/>
<protein>
    <submittedName>
        <fullName evidence="1">Uncharacterized protein</fullName>
    </submittedName>
</protein>
<dbReference type="EMBL" id="AP015039">
    <property type="protein sequence ID" value="BAT91386.1"/>
    <property type="molecule type" value="Genomic_DNA"/>
</dbReference>
<dbReference type="AlphaFoldDB" id="A0A0S3SEX5"/>
<keyword evidence="2" id="KW-1185">Reference proteome</keyword>
<organism evidence="1 2">
    <name type="scientific">Vigna angularis var. angularis</name>
    <dbReference type="NCBI Taxonomy" id="157739"/>
    <lineage>
        <taxon>Eukaryota</taxon>
        <taxon>Viridiplantae</taxon>
        <taxon>Streptophyta</taxon>
        <taxon>Embryophyta</taxon>
        <taxon>Tracheophyta</taxon>
        <taxon>Spermatophyta</taxon>
        <taxon>Magnoliopsida</taxon>
        <taxon>eudicotyledons</taxon>
        <taxon>Gunneridae</taxon>
        <taxon>Pentapetalae</taxon>
        <taxon>rosids</taxon>
        <taxon>fabids</taxon>
        <taxon>Fabales</taxon>
        <taxon>Fabaceae</taxon>
        <taxon>Papilionoideae</taxon>
        <taxon>50 kb inversion clade</taxon>
        <taxon>NPAAA clade</taxon>
        <taxon>indigoferoid/millettioid clade</taxon>
        <taxon>Phaseoleae</taxon>
        <taxon>Vigna</taxon>
    </lineage>
</organism>